<proteinExistence type="predicted"/>
<name>A0A8J2PH94_9HEXA</name>
<comment type="caution">
    <text evidence="1">The sequence shown here is derived from an EMBL/GenBank/DDBJ whole genome shotgun (WGS) entry which is preliminary data.</text>
</comment>
<reference evidence="1" key="1">
    <citation type="submission" date="2021-06" db="EMBL/GenBank/DDBJ databases">
        <authorList>
            <person name="Hodson N. C."/>
            <person name="Mongue J. A."/>
            <person name="Jaron S. K."/>
        </authorList>
    </citation>
    <scope>NUCLEOTIDE SEQUENCE</scope>
</reference>
<dbReference type="Proteomes" id="UP000708208">
    <property type="component" value="Unassembled WGS sequence"/>
</dbReference>
<sequence>MQKLEIFMDKQQHSKLIGNFTSNAVELMKIWTPFGEYLMDMLTQENTLLLNDPFPPKGLRVHSSTPPWVFGDIAFQFKLQDKMINKIIKPNFANKSEGLVYGKLFSCSKAFGGEDELPMRINKTGFIFNSSTEKKENVRSLEII</sequence>
<dbReference type="AlphaFoldDB" id="A0A8J2PH94"/>
<evidence type="ECO:0000313" key="2">
    <source>
        <dbReference type="Proteomes" id="UP000708208"/>
    </source>
</evidence>
<evidence type="ECO:0000313" key="1">
    <source>
        <dbReference type="EMBL" id="CAG7822988.1"/>
    </source>
</evidence>
<protein>
    <submittedName>
        <fullName evidence="1">Uncharacterized protein</fullName>
    </submittedName>
</protein>
<keyword evidence="2" id="KW-1185">Reference proteome</keyword>
<accession>A0A8J2PH94</accession>
<dbReference type="EMBL" id="CAJVCH010528005">
    <property type="protein sequence ID" value="CAG7822988.1"/>
    <property type="molecule type" value="Genomic_DNA"/>
</dbReference>
<gene>
    <name evidence="1" type="ORF">AFUS01_LOCUS33227</name>
</gene>
<organism evidence="1 2">
    <name type="scientific">Allacma fusca</name>
    <dbReference type="NCBI Taxonomy" id="39272"/>
    <lineage>
        <taxon>Eukaryota</taxon>
        <taxon>Metazoa</taxon>
        <taxon>Ecdysozoa</taxon>
        <taxon>Arthropoda</taxon>
        <taxon>Hexapoda</taxon>
        <taxon>Collembola</taxon>
        <taxon>Symphypleona</taxon>
        <taxon>Sminthuridae</taxon>
        <taxon>Allacma</taxon>
    </lineage>
</organism>